<dbReference type="CDD" id="cd00609">
    <property type="entry name" value="AAT_like"/>
    <property type="match status" value="1"/>
</dbReference>
<dbReference type="GO" id="GO:0008483">
    <property type="term" value="F:transaminase activity"/>
    <property type="evidence" value="ECO:0007669"/>
    <property type="project" value="UniProtKB-KW"/>
</dbReference>
<evidence type="ECO:0000313" key="7">
    <source>
        <dbReference type="EMBL" id="MFG6488710.1"/>
    </source>
</evidence>
<dbReference type="SUPFAM" id="SSF46785">
    <property type="entry name" value="Winged helix' DNA-binding domain"/>
    <property type="match status" value="1"/>
</dbReference>
<dbReference type="Gene3D" id="3.40.640.10">
    <property type="entry name" value="Type I PLP-dependent aspartate aminotransferase-like (Major domain)"/>
    <property type="match status" value="1"/>
</dbReference>
<name>A0ABW7HFU6_9BURK</name>
<evidence type="ECO:0000256" key="5">
    <source>
        <dbReference type="ARBA" id="ARBA00023163"/>
    </source>
</evidence>
<dbReference type="InterPro" id="IPR036390">
    <property type="entry name" value="WH_DNA-bd_sf"/>
</dbReference>
<reference evidence="7 8" key="1">
    <citation type="submission" date="2024-08" db="EMBL/GenBank/DDBJ databases">
        <authorList>
            <person name="Lu H."/>
        </authorList>
    </citation>
    <scope>NUCLEOTIDE SEQUENCE [LARGE SCALE GENOMIC DNA]</scope>
    <source>
        <strain evidence="7 8">BYS78W</strain>
    </source>
</reference>
<dbReference type="RefSeq" id="WP_394414138.1">
    <property type="nucleotide sequence ID" value="NZ_JBIGIC010000009.1"/>
</dbReference>
<dbReference type="Proteomes" id="UP001606134">
    <property type="component" value="Unassembled WGS sequence"/>
</dbReference>
<keyword evidence="7" id="KW-0808">Transferase</keyword>
<evidence type="ECO:0000256" key="4">
    <source>
        <dbReference type="ARBA" id="ARBA00023125"/>
    </source>
</evidence>
<evidence type="ECO:0000259" key="6">
    <source>
        <dbReference type="PROSITE" id="PS50949"/>
    </source>
</evidence>
<dbReference type="SMART" id="SM00345">
    <property type="entry name" value="HTH_GNTR"/>
    <property type="match status" value="1"/>
</dbReference>
<dbReference type="CDD" id="cd07377">
    <property type="entry name" value="WHTH_GntR"/>
    <property type="match status" value="1"/>
</dbReference>
<feature type="domain" description="HTH gntR-type" evidence="6">
    <location>
        <begin position="11"/>
        <end position="79"/>
    </location>
</feature>
<dbReference type="SUPFAM" id="SSF53383">
    <property type="entry name" value="PLP-dependent transferases"/>
    <property type="match status" value="1"/>
</dbReference>
<gene>
    <name evidence="7" type="ORF">ACG04R_18640</name>
</gene>
<evidence type="ECO:0000313" key="8">
    <source>
        <dbReference type="Proteomes" id="UP001606134"/>
    </source>
</evidence>
<evidence type="ECO:0000256" key="1">
    <source>
        <dbReference type="ARBA" id="ARBA00005384"/>
    </source>
</evidence>
<dbReference type="InterPro" id="IPR000524">
    <property type="entry name" value="Tscrpt_reg_HTH_GntR"/>
</dbReference>
<dbReference type="InterPro" id="IPR051446">
    <property type="entry name" value="HTH_trans_reg/aminotransferase"/>
</dbReference>
<keyword evidence="2" id="KW-0663">Pyridoxal phosphate</keyword>
<organism evidence="7 8">
    <name type="scientific">Pelomonas candidula</name>
    <dbReference type="NCBI Taxonomy" id="3299025"/>
    <lineage>
        <taxon>Bacteria</taxon>
        <taxon>Pseudomonadati</taxon>
        <taxon>Pseudomonadota</taxon>
        <taxon>Betaproteobacteria</taxon>
        <taxon>Burkholderiales</taxon>
        <taxon>Sphaerotilaceae</taxon>
        <taxon>Roseateles</taxon>
    </lineage>
</organism>
<sequence length="477" mass="51270">MDLHIVIDPAQPRGEQVLRQLRGLIRSGRLATGAQLPPTRLLAEQLGLARQTVAEAYERLVLEQLIEARRGRGSFVRALPVAEAEAPPAVMPRFASAERIAAFQALPLPFLRIADSPLARFDFVGGSPEPALFPHEDWRRHLHAAQRQLGQGSAHAPPAGLTALREAIAEHVAFARGVRCSAADVIVTQGAQQAFDLLVRVLVAPGDTAAIESPGYPPVIAQLQAQGARTVRVPVDDDGLVTDALPAGARLVYTTPAHQFPLGVPMSAARRHALLAWAARTGTVVIEDDYDSEFRFEGAPRDSLQGLDTEGRVAFVGSFSKTLAPSLRLGYVIAPPALRQALLHAKHLADVHGPSLLQSALARFMAEGAYRRHLRRCVAEYAKRRERLMAGFCGPLRPWFKLLHAEAGFHQAALLKPGLGIDAPQLAALARRVDVGLYPLQGLGAERDGLLMGFGRVAPDGIDEALGRIAGLLEAAT</sequence>
<accession>A0ABW7HFU6</accession>
<dbReference type="InterPro" id="IPR015424">
    <property type="entry name" value="PyrdxlP-dep_Trfase"/>
</dbReference>
<comment type="caution">
    <text evidence="7">The sequence shown here is derived from an EMBL/GenBank/DDBJ whole genome shotgun (WGS) entry which is preliminary data.</text>
</comment>
<keyword evidence="4" id="KW-0238">DNA-binding</keyword>
<keyword evidence="5" id="KW-0804">Transcription</keyword>
<dbReference type="InterPro" id="IPR036388">
    <property type="entry name" value="WH-like_DNA-bd_sf"/>
</dbReference>
<dbReference type="EMBL" id="JBIGIC010000009">
    <property type="protein sequence ID" value="MFG6488710.1"/>
    <property type="molecule type" value="Genomic_DNA"/>
</dbReference>
<keyword evidence="8" id="KW-1185">Reference proteome</keyword>
<protein>
    <submittedName>
        <fullName evidence="7">PLP-dependent aminotransferase family protein</fullName>
    </submittedName>
</protein>
<comment type="similarity">
    <text evidence="1">In the C-terminal section; belongs to the class-I pyridoxal-phosphate-dependent aminotransferase family.</text>
</comment>
<keyword evidence="3" id="KW-0805">Transcription regulation</keyword>
<dbReference type="Gene3D" id="1.10.10.10">
    <property type="entry name" value="Winged helix-like DNA-binding domain superfamily/Winged helix DNA-binding domain"/>
    <property type="match status" value="1"/>
</dbReference>
<evidence type="ECO:0000256" key="2">
    <source>
        <dbReference type="ARBA" id="ARBA00022898"/>
    </source>
</evidence>
<dbReference type="PROSITE" id="PS50949">
    <property type="entry name" value="HTH_GNTR"/>
    <property type="match status" value="1"/>
</dbReference>
<dbReference type="PANTHER" id="PTHR46577">
    <property type="entry name" value="HTH-TYPE TRANSCRIPTIONAL REGULATORY PROTEIN GABR"/>
    <property type="match status" value="1"/>
</dbReference>
<evidence type="ECO:0000256" key="3">
    <source>
        <dbReference type="ARBA" id="ARBA00023015"/>
    </source>
</evidence>
<dbReference type="InterPro" id="IPR004839">
    <property type="entry name" value="Aminotransferase_I/II_large"/>
</dbReference>
<dbReference type="Pfam" id="PF00155">
    <property type="entry name" value="Aminotran_1_2"/>
    <property type="match status" value="1"/>
</dbReference>
<keyword evidence="7" id="KW-0032">Aminotransferase</keyword>
<dbReference type="PANTHER" id="PTHR46577:SF1">
    <property type="entry name" value="HTH-TYPE TRANSCRIPTIONAL REGULATORY PROTEIN GABR"/>
    <property type="match status" value="1"/>
</dbReference>
<dbReference type="InterPro" id="IPR015421">
    <property type="entry name" value="PyrdxlP-dep_Trfase_major"/>
</dbReference>
<dbReference type="Pfam" id="PF00392">
    <property type="entry name" value="GntR"/>
    <property type="match status" value="1"/>
</dbReference>
<proteinExistence type="inferred from homology"/>